<accession>X1PW61</accession>
<sequence length="65" mass="6979">TEGKFWYGPSKTALIHSIASTPVGGSNAAEISELVTGTKYFIQFRPTEPTTILGTRSGIYYGVPL</sequence>
<proteinExistence type="predicted"/>
<dbReference type="EMBL" id="BARW01004168">
    <property type="protein sequence ID" value="GAI60502.1"/>
    <property type="molecule type" value="Genomic_DNA"/>
</dbReference>
<feature type="non-terminal residue" evidence="1">
    <location>
        <position position="1"/>
    </location>
</feature>
<reference evidence="1" key="1">
    <citation type="journal article" date="2014" name="Front. Microbiol.">
        <title>High frequency of phylogenetically diverse reductive dehalogenase-homologous genes in deep subseafloor sedimentary metagenomes.</title>
        <authorList>
            <person name="Kawai M."/>
            <person name="Futagami T."/>
            <person name="Toyoda A."/>
            <person name="Takaki Y."/>
            <person name="Nishi S."/>
            <person name="Hori S."/>
            <person name="Arai W."/>
            <person name="Tsubouchi T."/>
            <person name="Morono Y."/>
            <person name="Uchiyama I."/>
            <person name="Ito T."/>
            <person name="Fujiyama A."/>
            <person name="Inagaki F."/>
            <person name="Takami H."/>
        </authorList>
    </citation>
    <scope>NUCLEOTIDE SEQUENCE</scope>
    <source>
        <strain evidence="1">Expedition CK06-06</strain>
    </source>
</reference>
<gene>
    <name evidence="1" type="ORF">S12H4_09987</name>
</gene>
<comment type="caution">
    <text evidence="1">The sequence shown here is derived from an EMBL/GenBank/DDBJ whole genome shotgun (WGS) entry which is preliminary data.</text>
</comment>
<protein>
    <submittedName>
        <fullName evidence="1">Uncharacterized protein</fullName>
    </submittedName>
</protein>
<evidence type="ECO:0000313" key="1">
    <source>
        <dbReference type="EMBL" id="GAI60502.1"/>
    </source>
</evidence>
<name>X1PW61_9ZZZZ</name>
<organism evidence="1">
    <name type="scientific">marine sediment metagenome</name>
    <dbReference type="NCBI Taxonomy" id="412755"/>
    <lineage>
        <taxon>unclassified sequences</taxon>
        <taxon>metagenomes</taxon>
        <taxon>ecological metagenomes</taxon>
    </lineage>
</organism>
<dbReference type="AlphaFoldDB" id="X1PW61"/>